<organism evidence="1 2">
    <name type="scientific">Gossypium aridum</name>
    <name type="common">American cotton</name>
    <name type="synonym">Erioxylum aridum</name>
    <dbReference type="NCBI Taxonomy" id="34290"/>
    <lineage>
        <taxon>Eukaryota</taxon>
        <taxon>Viridiplantae</taxon>
        <taxon>Streptophyta</taxon>
        <taxon>Embryophyta</taxon>
        <taxon>Tracheophyta</taxon>
        <taxon>Spermatophyta</taxon>
        <taxon>Magnoliopsida</taxon>
        <taxon>eudicotyledons</taxon>
        <taxon>Gunneridae</taxon>
        <taxon>Pentapetalae</taxon>
        <taxon>rosids</taxon>
        <taxon>malvids</taxon>
        <taxon>Malvales</taxon>
        <taxon>Malvaceae</taxon>
        <taxon>Malvoideae</taxon>
        <taxon>Gossypium</taxon>
    </lineage>
</organism>
<evidence type="ECO:0000313" key="2">
    <source>
        <dbReference type="Proteomes" id="UP000593577"/>
    </source>
</evidence>
<comment type="caution">
    <text evidence="1">The sequence shown here is derived from an EMBL/GenBank/DDBJ whole genome shotgun (WGS) entry which is preliminary data.</text>
</comment>
<evidence type="ECO:0008006" key="3">
    <source>
        <dbReference type="Google" id="ProtNLM"/>
    </source>
</evidence>
<accession>A0A7J8X5D3</accession>
<reference evidence="1 2" key="1">
    <citation type="journal article" date="2019" name="Genome Biol. Evol.">
        <title>Insights into the evolution of the New World diploid cottons (Gossypium, subgenus Houzingenia) based on genome sequencing.</title>
        <authorList>
            <person name="Grover C.E."/>
            <person name="Arick M.A. 2nd"/>
            <person name="Thrash A."/>
            <person name="Conover J.L."/>
            <person name="Sanders W.S."/>
            <person name="Peterson D.G."/>
            <person name="Frelichowski J.E."/>
            <person name="Scheffler J.A."/>
            <person name="Scheffler B.E."/>
            <person name="Wendel J.F."/>
        </authorList>
    </citation>
    <scope>NUCLEOTIDE SEQUENCE [LARGE SCALE GENOMIC DNA]</scope>
    <source>
        <strain evidence="1">185</strain>
        <tissue evidence="1">Leaf</tissue>
    </source>
</reference>
<evidence type="ECO:0000313" key="1">
    <source>
        <dbReference type="EMBL" id="MBA0682497.1"/>
    </source>
</evidence>
<dbReference type="EMBL" id="JABFAA010000005">
    <property type="protein sequence ID" value="MBA0682497.1"/>
    <property type="molecule type" value="Genomic_DNA"/>
</dbReference>
<dbReference type="Proteomes" id="UP000593577">
    <property type="component" value="Unassembled WGS sequence"/>
</dbReference>
<proteinExistence type="predicted"/>
<name>A0A7J8X5D3_GOSAI</name>
<gene>
    <name evidence="1" type="ORF">Goari_024212</name>
</gene>
<dbReference type="AlphaFoldDB" id="A0A7J8X5D3"/>
<keyword evidence="2" id="KW-1185">Reference proteome</keyword>
<protein>
    <recommendedName>
        <fullName evidence="3">RNase H type-1 domain-containing protein</fullName>
    </recommendedName>
</protein>
<sequence length="205" mass="23365">MVIHALRNYPKAQGVLVAGGFDNRLLTKEKAFEDFTTTLWNIWNDRNNAIFEGKEEDVPVNGKEPTSSMTTSRFIISPLCVAKVNVNAFVKENRTGLGIILRDSDDFVLCGRVIFIDKVIFEMDCACIVNYLCKYKDGITIFGYRIKEVHEMLDSFSKAEAKRVNRGDSKVANFFCKWSLSNCCNLMFEMDYPSDIHNLVIFDAI</sequence>